<feature type="coiled-coil region" evidence="4">
    <location>
        <begin position="304"/>
        <end position="405"/>
    </location>
</feature>
<evidence type="ECO:0000313" key="6">
    <source>
        <dbReference type="EMBL" id="KAF7405090.1"/>
    </source>
</evidence>
<feature type="compositionally biased region" description="Polar residues" evidence="5">
    <location>
        <begin position="25"/>
        <end position="34"/>
    </location>
</feature>
<feature type="compositionally biased region" description="Low complexity" evidence="5">
    <location>
        <begin position="35"/>
        <end position="45"/>
    </location>
</feature>
<organism evidence="6 7">
    <name type="scientific">Vespula vulgaris</name>
    <name type="common">Yellow jacket</name>
    <name type="synonym">Wasp</name>
    <dbReference type="NCBI Taxonomy" id="7454"/>
    <lineage>
        <taxon>Eukaryota</taxon>
        <taxon>Metazoa</taxon>
        <taxon>Ecdysozoa</taxon>
        <taxon>Arthropoda</taxon>
        <taxon>Hexapoda</taxon>
        <taxon>Insecta</taxon>
        <taxon>Pterygota</taxon>
        <taxon>Neoptera</taxon>
        <taxon>Endopterygota</taxon>
        <taxon>Hymenoptera</taxon>
        <taxon>Apocrita</taxon>
        <taxon>Aculeata</taxon>
        <taxon>Vespoidea</taxon>
        <taxon>Vespidae</taxon>
        <taxon>Vespinae</taxon>
        <taxon>Vespula</taxon>
    </lineage>
</organism>
<gene>
    <name evidence="6" type="ORF">HZH66_003996</name>
</gene>
<keyword evidence="3 4" id="KW-0175">Coiled coil</keyword>
<comment type="similarity">
    <text evidence="1">Belongs to the ENTR1 family.</text>
</comment>
<keyword evidence="7" id="KW-1185">Reference proteome</keyword>
<dbReference type="GO" id="GO:0045724">
    <property type="term" value="P:positive regulation of cilium assembly"/>
    <property type="evidence" value="ECO:0007669"/>
    <property type="project" value="TreeGrafter"/>
</dbReference>
<dbReference type="Proteomes" id="UP000614350">
    <property type="component" value="Unassembled WGS sequence"/>
</dbReference>
<comment type="caution">
    <text evidence="6">The sequence shown here is derived from an EMBL/GenBank/DDBJ whole genome shotgun (WGS) entry which is preliminary data.</text>
</comment>
<proteinExistence type="inferred from homology"/>
<feature type="region of interest" description="Disordered" evidence="5">
    <location>
        <begin position="1"/>
        <end position="127"/>
    </location>
</feature>
<feature type="compositionally biased region" description="Polar residues" evidence="5">
    <location>
        <begin position="113"/>
        <end position="122"/>
    </location>
</feature>
<feature type="compositionally biased region" description="Polar residues" evidence="5">
    <location>
        <begin position="71"/>
        <end position="80"/>
    </location>
</feature>
<dbReference type="GO" id="GO:1903566">
    <property type="term" value="P:positive regulation of protein localization to cilium"/>
    <property type="evidence" value="ECO:0007669"/>
    <property type="project" value="TreeGrafter"/>
</dbReference>
<name>A0A834NCK6_VESVU</name>
<dbReference type="GO" id="GO:0032465">
    <property type="term" value="P:regulation of cytokinesis"/>
    <property type="evidence" value="ECO:0007669"/>
    <property type="project" value="TreeGrafter"/>
</dbReference>
<accession>A0A834NCK6</accession>
<dbReference type="GO" id="GO:0005813">
    <property type="term" value="C:centrosome"/>
    <property type="evidence" value="ECO:0007669"/>
    <property type="project" value="TreeGrafter"/>
</dbReference>
<dbReference type="EMBL" id="JACSEA010000003">
    <property type="protein sequence ID" value="KAF7405090.1"/>
    <property type="molecule type" value="Genomic_DNA"/>
</dbReference>
<evidence type="ECO:0000256" key="2">
    <source>
        <dbReference type="ARBA" id="ARBA00016007"/>
    </source>
</evidence>
<dbReference type="PANTHER" id="PTHR31259">
    <property type="entry name" value="ENDOSOME-ASSOCIATED TRAFFICKING REGULATOR 1"/>
    <property type="match status" value="1"/>
</dbReference>
<feature type="compositionally biased region" description="Polar residues" evidence="5">
    <location>
        <begin position="240"/>
        <end position="267"/>
    </location>
</feature>
<dbReference type="GO" id="GO:0055037">
    <property type="term" value="C:recycling endosome"/>
    <property type="evidence" value="ECO:0007669"/>
    <property type="project" value="TreeGrafter"/>
</dbReference>
<dbReference type="PANTHER" id="PTHR31259:SF3">
    <property type="entry name" value="ENDOSOME-ASSOCIATED-TRAFFICKING REGULATOR 1"/>
    <property type="match status" value="1"/>
</dbReference>
<feature type="compositionally biased region" description="Basic and acidic residues" evidence="5">
    <location>
        <begin position="178"/>
        <end position="188"/>
    </location>
</feature>
<sequence length="487" mass="54858">MIRLFGKGNSKQTMANRKKIDRSSRSVSKNTRQLTTDTMFSSSSSSDEDDQLSTRRARILTQDHLSRNRVVENNQQTGQDISRREENPFSFKHFLRNESQPNYYKTGARPKIYSSSATSPNNLEKDNGVYSRNPTELPDFVQDHLVIEQCYLNHVSDQQSIPDVDNLPDFALNSVEQRQSRHRNDSKKSQSQLLPDIPFDLTGSIDKAIPHEDYFLSNATCSNNINLPIFDTVDNIIDTSESASDSGEPEVSNNVVTRDCTPTNDSSVPKLLPDFLNDGPIHSRTNLSNDIGSNSQSNMVESTERRLLLENDRLRQELDSARRKINEKSIRIQMLEAELASRKEVDYEETAHLEKAVEQVEDNLKRSTRRALSAENTVTSLKKEIKALTTELSLLRLENKELRSAVVTTDKNEGGMPSENVDKTVRRLAGELRTAASTAEISLRQLMSGVENLRVLASTLENVDRIEDTTKDFLPDLDENNAAGPAL</sequence>
<evidence type="ECO:0000256" key="5">
    <source>
        <dbReference type="SAM" id="MobiDB-lite"/>
    </source>
</evidence>
<dbReference type="InterPro" id="IPR026757">
    <property type="entry name" value="ENTR1"/>
</dbReference>
<dbReference type="GO" id="GO:0036064">
    <property type="term" value="C:ciliary basal body"/>
    <property type="evidence" value="ECO:0007669"/>
    <property type="project" value="TreeGrafter"/>
</dbReference>
<feature type="region of interest" description="Disordered" evidence="5">
    <location>
        <begin position="240"/>
        <end position="271"/>
    </location>
</feature>
<dbReference type="GO" id="GO:0005769">
    <property type="term" value="C:early endosome"/>
    <property type="evidence" value="ECO:0007669"/>
    <property type="project" value="TreeGrafter"/>
</dbReference>
<reference evidence="6" key="1">
    <citation type="journal article" date="2020" name="G3 (Bethesda)">
        <title>High-Quality Assemblies for Three Invasive Social Wasps from the &lt;i&gt;Vespula&lt;/i&gt; Genus.</title>
        <authorList>
            <person name="Harrop T.W.R."/>
            <person name="Guhlin J."/>
            <person name="McLaughlin G.M."/>
            <person name="Permina E."/>
            <person name="Stockwell P."/>
            <person name="Gilligan J."/>
            <person name="Le Lec M.F."/>
            <person name="Gruber M.A.M."/>
            <person name="Quinn O."/>
            <person name="Lovegrove M."/>
            <person name="Duncan E.J."/>
            <person name="Remnant E.J."/>
            <person name="Van Eeckhoven J."/>
            <person name="Graham B."/>
            <person name="Knapp R.A."/>
            <person name="Langford K.W."/>
            <person name="Kronenberg Z."/>
            <person name="Press M.O."/>
            <person name="Eacker S.M."/>
            <person name="Wilson-Rankin E.E."/>
            <person name="Purcell J."/>
            <person name="Lester P.J."/>
            <person name="Dearden P.K."/>
        </authorList>
    </citation>
    <scope>NUCLEOTIDE SEQUENCE</scope>
    <source>
        <strain evidence="6">Marl-1</strain>
    </source>
</reference>
<evidence type="ECO:0000256" key="1">
    <source>
        <dbReference type="ARBA" id="ARBA00007791"/>
    </source>
</evidence>
<dbReference type="GO" id="GO:0030496">
    <property type="term" value="C:midbody"/>
    <property type="evidence" value="ECO:0007669"/>
    <property type="project" value="TreeGrafter"/>
</dbReference>
<evidence type="ECO:0000256" key="3">
    <source>
        <dbReference type="ARBA" id="ARBA00023054"/>
    </source>
</evidence>
<evidence type="ECO:0000313" key="7">
    <source>
        <dbReference type="Proteomes" id="UP000614350"/>
    </source>
</evidence>
<dbReference type="AlphaFoldDB" id="A0A834NCK6"/>
<protein>
    <recommendedName>
        <fullName evidence="2">Endosome-associated-trafficking regulator 1</fullName>
    </recommendedName>
</protein>
<evidence type="ECO:0000256" key="4">
    <source>
        <dbReference type="SAM" id="Coils"/>
    </source>
</evidence>
<feature type="region of interest" description="Disordered" evidence="5">
    <location>
        <begin position="176"/>
        <end position="195"/>
    </location>
</feature>